<dbReference type="PANTHER" id="PTHR33202">
    <property type="entry name" value="ZINC UPTAKE REGULATION PROTEIN"/>
    <property type="match status" value="1"/>
</dbReference>
<keyword evidence="7" id="KW-0479">Metal-binding</keyword>
<evidence type="ECO:0000256" key="3">
    <source>
        <dbReference type="ARBA" id="ARBA00022833"/>
    </source>
</evidence>
<reference evidence="10" key="1">
    <citation type="submission" date="2018-11" db="EMBL/GenBank/DDBJ databases">
        <title>Genome sequencing of a novel mesophilic and cellulolytic organism within the genus Hungateiclostridium.</title>
        <authorList>
            <person name="Rettenmaier R."/>
            <person name="Liebl W."/>
            <person name="Zverlov V."/>
        </authorList>
    </citation>
    <scope>NUCLEOTIDE SEQUENCE [LARGE SCALE GENOMIC DNA]</scope>
    <source>
        <strain evidence="10">N2K1</strain>
    </source>
</reference>
<keyword evidence="3 7" id="KW-0862">Zinc</keyword>
<gene>
    <name evidence="9" type="ORF">EFD62_02995</name>
</gene>
<accession>A0A4Q0I7A3</accession>
<evidence type="ECO:0000256" key="8">
    <source>
        <dbReference type="PIRSR" id="PIRSR602481-2"/>
    </source>
</evidence>
<dbReference type="GO" id="GO:0003700">
    <property type="term" value="F:DNA-binding transcription factor activity"/>
    <property type="evidence" value="ECO:0007669"/>
    <property type="project" value="InterPro"/>
</dbReference>
<feature type="binding site" evidence="7">
    <location>
        <position position="96"/>
    </location>
    <ligand>
        <name>Zn(2+)</name>
        <dbReference type="ChEBI" id="CHEBI:29105"/>
    </ligand>
</feature>
<sequence length="139" mass="15591">MKKTTDDILAKIGCKNTKSRKAVIEVLESAENSLSAEDIFLCIKEQGSSVNLSTVYRTLDLMESKSLVNKIIMGDGKARYELTVDGHRHHLVCTNCHKSVPIDFCPLEKMEKDIGKTNDFDITGHKLEIYGICPECKKE</sequence>
<feature type="binding site" evidence="8">
    <location>
        <position position="87"/>
    </location>
    <ligand>
        <name>Fe cation</name>
        <dbReference type="ChEBI" id="CHEBI:24875"/>
    </ligand>
</feature>
<keyword evidence="10" id="KW-1185">Reference proteome</keyword>
<dbReference type="Proteomes" id="UP000289166">
    <property type="component" value="Unassembled WGS sequence"/>
</dbReference>
<keyword evidence="8" id="KW-0408">Iron</keyword>
<dbReference type="GO" id="GO:0008270">
    <property type="term" value="F:zinc ion binding"/>
    <property type="evidence" value="ECO:0007669"/>
    <property type="project" value="TreeGrafter"/>
</dbReference>
<dbReference type="RefSeq" id="WP_069193945.1">
    <property type="nucleotide sequence ID" value="NZ_RLII01000002.1"/>
</dbReference>
<comment type="caution">
    <text evidence="9">The sequence shown here is derived from an EMBL/GenBank/DDBJ whole genome shotgun (WGS) entry which is preliminary data.</text>
</comment>
<dbReference type="InterPro" id="IPR002481">
    <property type="entry name" value="FUR"/>
</dbReference>
<dbReference type="EMBL" id="RLII01000002">
    <property type="protein sequence ID" value="RXE60208.1"/>
    <property type="molecule type" value="Genomic_DNA"/>
</dbReference>
<dbReference type="Gene3D" id="1.10.10.10">
    <property type="entry name" value="Winged helix-like DNA-binding domain superfamily/Winged helix DNA-binding domain"/>
    <property type="match status" value="1"/>
</dbReference>
<feature type="binding site" evidence="8">
    <location>
        <position position="108"/>
    </location>
    <ligand>
        <name>Fe cation</name>
        <dbReference type="ChEBI" id="CHEBI:24875"/>
    </ligand>
</feature>
<comment type="cofactor">
    <cofactor evidence="7">
        <name>Zn(2+)</name>
        <dbReference type="ChEBI" id="CHEBI:29105"/>
    </cofactor>
    <text evidence="7">Binds 1 zinc ion per subunit.</text>
</comment>
<evidence type="ECO:0000256" key="2">
    <source>
        <dbReference type="ARBA" id="ARBA00022491"/>
    </source>
</evidence>
<evidence type="ECO:0000256" key="7">
    <source>
        <dbReference type="PIRSR" id="PIRSR602481-1"/>
    </source>
</evidence>
<keyword evidence="4" id="KW-0805">Transcription regulation</keyword>
<comment type="similarity">
    <text evidence="1">Belongs to the Fur family.</text>
</comment>
<dbReference type="GO" id="GO:0000976">
    <property type="term" value="F:transcription cis-regulatory region binding"/>
    <property type="evidence" value="ECO:0007669"/>
    <property type="project" value="TreeGrafter"/>
</dbReference>
<protein>
    <submittedName>
        <fullName evidence="9">Transcriptional repressor</fullName>
    </submittedName>
</protein>
<feature type="binding site" evidence="7">
    <location>
        <position position="93"/>
    </location>
    <ligand>
        <name>Zn(2+)</name>
        <dbReference type="ChEBI" id="CHEBI:29105"/>
    </ligand>
</feature>
<dbReference type="InterPro" id="IPR036390">
    <property type="entry name" value="WH_DNA-bd_sf"/>
</dbReference>
<dbReference type="GO" id="GO:1900376">
    <property type="term" value="P:regulation of secondary metabolite biosynthetic process"/>
    <property type="evidence" value="ECO:0007669"/>
    <property type="project" value="TreeGrafter"/>
</dbReference>
<dbReference type="GO" id="GO:0045892">
    <property type="term" value="P:negative regulation of DNA-templated transcription"/>
    <property type="evidence" value="ECO:0007669"/>
    <property type="project" value="TreeGrafter"/>
</dbReference>
<feature type="binding site" evidence="7">
    <location>
        <position position="136"/>
    </location>
    <ligand>
        <name>Zn(2+)</name>
        <dbReference type="ChEBI" id="CHEBI:29105"/>
    </ligand>
</feature>
<keyword evidence="5" id="KW-0238">DNA-binding</keyword>
<evidence type="ECO:0000256" key="4">
    <source>
        <dbReference type="ARBA" id="ARBA00023015"/>
    </source>
</evidence>
<dbReference type="CDD" id="cd07153">
    <property type="entry name" value="Fur_like"/>
    <property type="match status" value="1"/>
</dbReference>
<name>A0A4Q0I7A3_9FIRM</name>
<evidence type="ECO:0000256" key="1">
    <source>
        <dbReference type="ARBA" id="ARBA00007957"/>
    </source>
</evidence>
<evidence type="ECO:0000256" key="6">
    <source>
        <dbReference type="ARBA" id="ARBA00023163"/>
    </source>
</evidence>
<comment type="cofactor">
    <cofactor evidence="8">
        <name>Mn(2+)</name>
        <dbReference type="ChEBI" id="CHEBI:29035"/>
    </cofactor>
    <cofactor evidence="8">
        <name>Fe(2+)</name>
        <dbReference type="ChEBI" id="CHEBI:29033"/>
    </cofactor>
    <text evidence="8">Binds 1 Mn(2+) or Fe(2+) ion per subunit.</text>
</comment>
<keyword evidence="2" id="KW-0678">Repressor</keyword>
<dbReference type="AlphaFoldDB" id="A0A4Q0I7A3"/>
<evidence type="ECO:0000313" key="9">
    <source>
        <dbReference type="EMBL" id="RXE60208.1"/>
    </source>
</evidence>
<feature type="binding site" evidence="8">
    <location>
        <position position="125"/>
    </location>
    <ligand>
        <name>Fe cation</name>
        <dbReference type="ChEBI" id="CHEBI:24875"/>
    </ligand>
</feature>
<dbReference type="OrthoDB" id="8659436at2"/>
<dbReference type="InterPro" id="IPR043135">
    <property type="entry name" value="Fur_C"/>
</dbReference>
<dbReference type="InterPro" id="IPR036388">
    <property type="entry name" value="WH-like_DNA-bd_sf"/>
</dbReference>
<evidence type="ECO:0000313" key="10">
    <source>
        <dbReference type="Proteomes" id="UP000289166"/>
    </source>
</evidence>
<dbReference type="PANTHER" id="PTHR33202:SF8">
    <property type="entry name" value="PEROXIDE-RESPONSIVE REPRESSOR PERR"/>
    <property type="match status" value="1"/>
</dbReference>
<dbReference type="SUPFAM" id="SSF46785">
    <property type="entry name" value="Winged helix' DNA-binding domain"/>
    <property type="match status" value="1"/>
</dbReference>
<proteinExistence type="inferred from homology"/>
<keyword evidence="6" id="KW-0804">Transcription</keyword>
<evidence type="ECO:0000256" key="5">
    <source>
        <dbReference type="ARBA" id="ARBA00023125"/>
    </source>
</evidence>
<dbReference type="Pfam" id="PF01475">
    <property type="entry name" value="FUR"/>
    <property type="match status" value="1"/>
</dbReference>
<dbReference type="Gene3D" id="3.30.1490.190">
    <property type="match status" value="1"/>
</dbReference>
<organism evidence="9 10">
    <name type="scientific">Acetivibrio mesophilus</name>
    <dbReference type="NCBI Taxonomy" id="2487273"/>
    <lineage>
        <taxon>Bacteria</taxon>
        <taxon>Bacillati</taxon>
        <taxon>Bacillota</taxon>
        <taxon>Clostridia</taxon>
        <taxon>Eubacteriales</taxon>
        <taxon>Oscillospiraceae</taxon>
        <taxon>Acetivibrio</taxon>
    </lineage>
</organism>
<feature type="binding site" evidence="7">
    <location>
        <position position="133"/>
    </location>
    <ligand>
        <name>Zn(2+)</name>
        <dbReference type="ChEBI" id="CHEBI:29105"/>
    </ligand>
</feature>